<dbReference type="AlphaFoldDB" id="A0A0V8H971"/>
<dbReference type="RefSeq" id="WP_058299748.1">
    <property type="nucleotide sequence ID" value="NZ_FMAU01000007.1"/>
</dbReference>
<keyword evidence="1" id="KW-0812">Transmembrane</keyword>
<dbReference type="Proteomes" id="UP000181997">
    <property type="component" value="Unassembled WGS sequence"/>
</dbReference>
<gene>
    <name evidence="2" type="ORF">GA0061094_3907</name>
</gene>
<keyword evidence="1" id="KW-1133">Transmembrane helix</keyword>
<keyword evidence="3" id="KW-1185">Reference proteome</keyword>
<evidence type="ECO:0008006" key="4">
    <source>
        <dbReference type="Google" id="ProtNLM"/>
    </source>
</evidence>
<name>A0A0V8H971_9BACI</name>
<dbReference type="OrthoDB" id="2987426at2"/>
<evidence type="ECO:0000256" key="1">
    <source>
        <dbReference type="SAM" id="Phobius"/>
    </source>
</evidence>
<accession>A0A0V8H971</accession>
<reference evidence="3" key="1">
    <citation type="submission" date="2016-08" db="EMBL/GenBank/DDBJ databases">
        <authorList>
            <person name="Varghese N."/>
            <person name="Submissions Spin"/>
        </authorList>
    </citation>
    <scope>NUCLEOTIDE SEQUENCE [LARGE SCALE GENOMIC DNA]</scope>
    <source>
        <strain evidence="3">SGD-1123</strain>
    </source>
</reference>
<protein>
    <recommendedName>
        <fullName evidence="4">DUF4129 domain-containing protein</fullName>
    </recommendedName>
</protein>
<evidence type="ECO:0000313" key="2">
    <source>
        <dbReference type="EMBL" id="SCC31546.1"/>
    </source>
</evidence>
<organism evidence="2 3">
    <name type="scientific">[Bacillus] enclensis</name>
    <dbReference type="NCBI Taxonomy" id="1402860"/>
    <lineage>
        <taxon>Bacteria</taxon>
        <taxon>Bacillati</taxon>
        <taxon>Bacillota</taxon>
        <taxon>Bacilli</taxon>
        <taxon>Bacillales</taxon>
        <taxon>Bacillaceae</taxon>
        <taxon>Rossellomorea</taxon>
    </lineage>
</organism>
<evidence type="ECO:0000313" key="3">
    <source>
        <dbReference type="Proteomes" id="UP000181997"/>
    </source>
</evidence>
<sequence length="223" mass="25939">MKKAGITFLFILICAGASLVLMNVFNEAAGKVKDFYQAEPPGEESFDNDPTAPLDGRTISEKRLKEPIVVEEYLRSFSEPFSGGFGRGSGFVNTAKKYGIFVILGVVFLFWYLRRKKKKRKGIEVVARASEHARHSDKSVDFRNPEDRTFLLTEEKLNEIRKMMMDWEKQLNTSNRKRSNETLHEWFRRINGPIEIIPIYEKVRYGGKPFTYEEVQLLKRFLK</sequence>
<feature type="transmembrane region" description="Helical" evidence="1">
    <location>
        <begin position="95"/>
        <end position="113"/>
    </location>
</feature>
<dbReference type="EMBL" id="FMAU01000007">
    <property type="protein sequence ID" value="SCC31546.1"/>
    <property type="molecule type" value="Genomic_DNA"/>
</dbReference>
<keyword evidence="1" id="KW-0472">Membrane</keyword>
<proteinExistence type="predicted"/>